<dbReference type="Pfam" id="PF07690">
    <property type="entry name" value="MFS_1"/>
    <property type="match status" value="1"/>
</dbReference>
<keyword evidence="4 6" id="KW-1133">Transmembrane helix</keyword>
<dbReference type="InterPro" id="IPR001958">
    <property type="entry name" value="Tet-R_TetA/multi-R_MdtG-like"/>
</dbReference>
<feature type="transmembrane region" description="Helical" evidence="6">
    <location>
        <begin position="367"/>
        <end position="388"/>
    </location>
</feature>
<protein>
    <submittedName>
        <fullName evidence="8">Uncharacterized MFS-type transporter</fullName>
    </submittedName>
</protein>
<feature type="transmembrane region" description="Helical" evidence="6">
    <location>
        <begin position="246"/>
        <end position="265"/>
    </location>
</feature>
<comment type="subcellular location">
    <subcellularLocation>
        <location evidence="1">Membrane</location>
        <topology evidence="1">Multi-pass membrane protein</topology>
    </subcellularLocation>
</comment>
<accession>A0A3B0SE70</accession>
<feature type="transmembrane region" description="Helical" evidence="6">
    <location>
        <begin position="91"/>
        <end position="111"/>
    </location>
</feature>
<dbReference type="GO" id="GO:0016020">
    <property type="term" value="C:membrane"/>
    <property type="evidence" value="ECO:0007669"/>
    <property type="project" value="UniProtKB-SubCell"/>
</dbReference>
<feature type="domain" description="Major facilitator superfamily (MFS) profile" evidence="7">
    <location>
        <begin position="1"/>
        <end position="388"/>
    </location>
</feature>
<feature type="transmembrane region" description="Helical" evidence="6">
    <location>
        <begin position="5"/>
        <end position="26"/>
    </location>
</feature>
<feature type="transmembrane region" description="Helical" evidence="6">
    <location>
        <begin position="204"/>
        <end position="226"/>
    </location>
</feature>
<evidence type="ECO:0000256" key="6">
    <source>
        <dbReference type="SAM" id="Phobius"/>
    </source>
</evidence>
<proteinExistence type="predicted"/>
<evidence type="ECO:0000256" key="3">
    <source>
        <dbReference type="ARBA" id="ARBA00022692"/>
    </source>
</evidence>
<keyword evidence="5 6" id="KW-0472">Membrane</keyword>
<dbReference type="SUPFAM" id="SSF103473">
    <property type="entry name" value="MFS general substrate transporter"/>
    <property type="match status" value="1"/>
</dbReference>
<dbReference type="InterPro" id="IPR011701">
    <property type="entry name" value="MFS"/>
</dbReference>
<dbReference type="PANTHER" id="PTHR23504">
    <property type="entry name" value="MAJOR FACILITATOR SUPERFAMILY DOMAIN-CONTAINING PROTEIN 10"/>
    <property type="match status" value="1"/>
</dbReference>
<dbReference type="Gene3D" id="1.20.1250.20">
    <property type="entry name" value="MFS general substrate transporter like domains"/>
    <property type="match status" value="1"/>
</dbReference>
<keyword evidence="2" id="KW-0813">Transport</keyword>
<evidence type="ECO:0000256" key="2">
    <source>
        <dbReference type="ARBA" id="ARBA00022448"/>
    </source>
</evidence>
<evidence type="ECO:0000259" key="7">
    <source>
        <dbReference type="PROSITE" id="PS50850"/>
    </source>
</evidence>
<dbReference type="InterPro" id="IPR020846">
    <property type="entry name" value="MFS_dom"/>
</dbReference>
<dbReference type="PROSITE" id="PS50850">
    <property type="entry name" value="MFS"/>
    <property type="match status" value="1"/>
</dbReference>
<evidence type="ECO:0000313" key="8">
    <source>
        <dbReference type="EMBL" id="VAV99226.1"/>
    </source>
</evidence>
<dbReference type="AlphaFoldDB" id="A0A3B0SE70"/>
<feature type="transmembrane region" description="Helical" evidence="6">
    <location>
        <begin position="123"/>
        <end position="149"/>
    </location>
</feature>
<dbReference type="GO" id="GO:0022857">
    <property type="term" value="F:transmembrane transporter activity"/>
    <property type="evidence" value="ECO:0007669"/>
    <property type="project" value="InterPro"/>
</dbReference>
<dbReference type="InterPro" id="IPR036259">
    <property type="entry name" value="MFS_trans_sf"/>
</dbReference>
<evidence type="ECO:0000256" key="5">
    <source>
        <dbReference type="ARBA" id="ARBA00023136"/>
    </source>
</evidence>
<feature type="transmembrane region" description="Helical" evidence="6">
    <location>
        <begin position="66"/>
        <end position="85"/>
    </location>
</feature>
<feature type="transmembrane region" description="Helical" evidence="6">
    <location>
        <begin position="277"/>
        <end position="295"/>
    </location>
</feature>
<dbReference type="PANTHER" id="PTHR23504:SF15">
    <property type="entry name" value="MAJOR FACILITATOR SUPERFAMILY (MFS) PROFILE DOMAIN-CONTAINING PROTEIN"/>
    <property type="match status" value="1"/>
</dbReference>
<dbReference type="PRINTS" id="PR01035">
    <property type="entry name" value="TCRTETA"/>
</dbReference>
<sequence length="396" mass="42538">MRVLFFIILLDISGFGILLPSVMFVLQNMGASPGYATLVVAMYSIGQFIAGPVWGQLSDRVGRKPILLISMSGAFLAYILMIFATTPEMILISRLLAGVMAGNIATAYAAVADLTPPEQRSKGMGVLGAAFGLGFVIGPAIGGFLGGATPETATIFYPSIASAVMVALAMLATIFFFKESLSKEHRDELLSQPKIGRIEALRKVVLHPILMRFCIFIFMVSLTAAFMEPVLPLLVGNRYGWGPLNMGYIFIFVGLVIAAVQGGLVGRLARKYGEKNMVRMAFSLLIIGLLVIIYTPVSYGIIIGLSCTGVGTTLFTTAMSALASHRAKPTERGLVMGVVQSMQSFGRSVGPLFAGSFFAVWEGLPYFIGVVLMVFALVWMTVLTRRVVIEDASVRS</sequence>
<organism evidence="8">
    <name type="scientific">hydrothermal vent metagenome</name>
    <dbReference type="NCBI Taxonomy" id="652676"/>
    <lineage>
        <taxon>unclassified sequences</taxon>
        <taxon>metagenomes</taxon>
        <taxon>ecological metagenomes</taxon>
    </lineage>
</organism>
<reference evidence="8" key="1">
    <citation type="submission" date="2018-06" db="EMBL/GenBank/DDBJ databases">
        <authorList>
            <person name="Zhirakovskaya E."/>
        </authorList>
    </citation>
    <scope>NUCLEOTIDE SEQUENCE</scope>
</reference>
<keyword evidence="3 6" id="KW-0812">Transmembrane</keyword>
<feature type="transmembrane region" description="Helical" evidence="6">
    <location>
        <begin position="155"/>
        <end position="177"/>
    </location>
</feature>
<gene>
    <name evidence="8" type="ORF">MNBD_ALPHA02-1473</name>
</gene>
<evidence type="ECO:0000256" key="1">
    <source>
        <dbReference type="ARBA" id="ARBA00004141"/>
    </source>
</evidence>
<evidence type="ECO:0000256" key="4">
    <source>
        <dbReference type="ARBA" id="ARBA00022989"/>
    </source>
</evidence>
<dbReference type="EMBL" id="UOED01000132">
    <property type="protein sequence ID" value="VAV99226.1"/>
    <property type="molecule type" value="Genomic_DNA"/>
</dbReference>
<name>A0A3B0SE70_9ZZZZ</name>
<feature type="transmembrane region" description="Helical" evidence="6">
    <location>
        <begin position="32"/>
        <end position="54"/>
    </location>
</feature>